<evidence type="ECO:0000259" key="1">
    <source>
        <dbReference type="PROSITE" id="PS51332"/>
    </source>
</evidence>
<evidence type="ECO:0000313" key="3">
    <source>
        <dbReference type="Proteomes" id="UP001364156"/>
    </source>
</evidence>
<accession>A0ABZ2HM34</accession>
<dbReference type="PROSITE" id="PS51332">
    <property type="entry name" value="B12_BINDING"/>
    <property type="match status" value="1"/>
</dbReference>
<keyword evidence="3" id="KW-1185">Reference proteome</keyword>
<dbReference type="Pfam" id="PF02310">
    <property type="entry name" value="B12-binding"/>
    <property type="match status" value="1"/>
</dbReference>
<feature type="domain" description="B12-binding" evidence="1">
    <location>
        <begin position="129"/>
        <end position="259"/>
    </location>
</feature>
<sequence length="267" mass="29697">MLRRAKSLPEDKVESLAREALRRLAERDVSLDTTLHDIAPSEEVLADFCAALISENDTAAADIILRLNAKQVSPEFVYLSYLAAAARMLGDWWEEDRVGFWQVTVGTGRLLAIMRSMSHLFESTVRLEQKTAIFASVPGEQHVLGMHMAADLFQKDGWNIAMKVGLDHDQLISEIEHTPTDVIGLSMGGGHALDALSKLVVALHISRPNTPIVLSGHGVMSIRPKLAWMELDGVFEDVDEAKSKMNEIWELRKDRSHLHVVRTADKG</sequence>
<dbReference type="EMBL" id="CP146069">
    <property type="protein sequence ID" value="WWR47234.1"/>
    <property type="molecule type" value="Genomic_DNA"/>
</dbReference>
<evidence type="ECO:0000313" key="2">
    <source>
        <dbReference type="EMBL" id="WWR47234.1"/>
    </source>
</evidence>
<gene>
    <name evidence="2" type="ORF">RZ517_03340</name>
</gene>
<dbReference type="InterPro" id="IPR036724">
    <property type="entry name" value="Cobalamin-bd_sf"/>
</dbReference>
<dbReference type="Proteomes" id="UP001364156">
    <property type="component" value="Chromosome"/>
</dbReference>
<dbReference type="Gene3D" id="3.40.50.280">
    <property type="entry name" value="Cobalamin-binding domain"/>
    <property type="match status" value="1"/>
</dbReference>
<dbReference type="InterPro" id="IPR006158">
    <property type="entry name" value="Cobalamin-bd"/>
</dbReference>
<proteinExistence type="predicted"/>
<name>A0ABZ2HM34_9RHOB</name>
<organism evidence="2 3">
    <name type="scientific">Roseovarius phycicola</name>
    <dbReference type="NCBI Taxonomy" id="3080976"/>
    <lineage>
        <taxon>Bacteria</taxon>
        <taxon>Pseudomonadati</taxon>
        <taxon>Pseudomonadota</taxon>
        <taxon>Alphaproteobacteria</taxon>
        <taxon>Rhodobacterales</taxon>
        <taxon>Roseobacteraceae</taxon>
        <taxon>Roseovarius</taxon>
    </lineage>
</organism>
<reference evidence="2 3" key="1">
    <citation type="submission" date="2023-10" db="EMBL/GenBank/DDBJ databases">
        <title>Roseovarius strain S88 nov., isolated from a marine algae.</title>
        <authorList>
            <person name="Lee M.W."/>
            <person name="Lee J.K."/>
            <person name="Kim J.M."/>
            <person name="Choi D.G."/>
            <person name="Baek J.H."/>
            <person name="Bayburt H."/>
            <person name="Jung J.J."/>
            <person name="Han D.M."/>
            <person name="Jeon C.O."/>
        </authorList>
    </citation>
    <scope>NUCLEOTIDE SEQUENCE [LARGE SCALE GENOMIC DNA]</scope>
    <source>
        <strain evidence="2 3">S88</strain>
    </source>
</reference>
<dbReference type="SUPFAM" id="SSF52242">
    <property type="entry name" value="Cobalamin (vitamin B12)-binding domain"/>
    <property type="match status" value="1"/>
</dbReference>
<protein>
    <submittedName>
        <fullName evidence="2">Cobalamin-dependent protein</fullName>
    </submittedName>
</protein>